<dbReference type="EMBL" id="CADCWG010000103">
    <property type="protein sequence ID" value="CAA9549811.1"/>
    <property type="molecule type" value="Genomic_DNA"/>
</dbReference>
<sequence length="141" mass="13973">GDADGRGADGVPARRGADAEGGDGAPERRAARRPGLVRTGRGGAGLHHRAGLGEGEEPAARPAGLALRRERVAAPGVRADGGDGRDLGGSGGPRGVGDADRRTLRRAGAGGTGRAAQQRRGLDPGPGHADQDPVSGPDHPL</sequence>
<feature type="region of interest" description="Disordered" evidence="1">
    <location>
        <begin position="1"/>
        <end position="141"/>
    </location>
</feature>
<evidence type="ECO:0000313" key="2">
    <source>
        <dbReference type="EMBL" id="CAA9549811.1"/>
    </source>
</evidence>
<gene>
    <name evidence="2" type="ORF">AVDCRST_MAG49-1679</name>
</gene>
<feature type="non-terminal residue" evidence="2">
    <location>
        <position position="141"/>
    </location>
</feature>
<accession>A0A6J4UHQ8</accession>
<name>A0A6J4UHQ8_9BACT</name>
<reference evidence="2" key="1">
    <citation type="submission" date="2020-02" db="EMBL/GenBank/DDBJ databases">
        <authorList>
            <person name="Meier V. D."/>
        </authorList>
    </citation>
    <scope>NUCLEOTIDE SEQUENCE</scope>
    <source>
        <strain evidence="2">AVDCRST_MAG49</strain>
    </source>
</reference>
<protein>
    <submittedName>
        <fullName evidence="2">Uncharacterized protein</fullName>
    </submittedName>
</protein>
<feature type="non-terminal residue" evidence="2">
    <location>
        <position position="1"/>
    </location>
</feature>
<evidence type="ECO:0000256" key="1">
    <source>
        <dbReference type="SAM" id="MobiDB-lite"/>
    </source>
</evidence>
<organism evidence="2">
    <name type="scientific">uncultured Thermomicrobiales bacterium</name>
    <dbReference type="NCBI Taxonomy" id="1645740"/>
    <lineage>
        <taxon>Bacteria</taxon>
        <taxon>Pseudomonadati</taxon>
        <taxon>Thermomicrobiota</taxon>
        <taxon>Thermomicrobia</taxon>
        <taxon>Thermomicrobiales</taxon>
        <taxon>environmental samples</taxon>
    </lineage>
</organism>
<dbReference type="AlphaFoldDB" id="A0A6J4UHQ8"/>
<proteinExistence type="predicted"/>